<dbReference type="Proteomes" id="UP000027446">
    <property type="component" value="Unassembled WGS sequence"/>
</dbReference>
<evidence type="ECO:0000313" key="12">
    <source>
        <dbReference type="Proteomes" id="UP000027446"/>
    </source>
</evidence>
<dbReference type="InterPro" id="IPR002898">
    <property type="entry name" value="MotA_ExbB_proton_chnl"/>
</dbReference>
<evidence type="ECO:0000256" key="3">
    <source>
        <dbReference type="ARBA" id="ARBA00022475"/>
    </source>
</evidence>
<dbReference type="PANTHER" id="PTHR30625">
    <property type="entry name" value="PROTEIN TOLQ"/>
    <property type="match status" value="1"/>
</dbReference>
<dbReference type="AlphaFoldDB" id="A0A069E013"/>
<comment type="caution">
    <text evidence="11">The sequence shown here is derived from an EMBL/GenBank/DDBJ whole genome shotgun (WGS) entry which is preliminary data.</text>
</comment>
<dbReference type="Pfam" id="PF01618">
    <property type="entry name" value="MotA_ExbB"/>
    <property type="match status" value="1"/>
</dbReference>
<keyword evidence="2 8" id="KW-0813">Transport</keyword>
<keyword evidence="12" id="KW-1185">Reference proteome</keyword>
<accession>A0A069E013</accession>
<feature type="transmembrane region" description="Helical" evidence="9">
    <location>
        <begin position="114"/>
        <end position="137"/>
    </location>
</feature>
<keyword evidence="3" id="KW-1003">Cell membrane</keyword>
<name>A0A069E013_9PROT</name>
<gene>
    <name evidence="11" type="ORF">HAD_17221</name>
</gene>
<keyword evidence="4 9" id="KW-0812">Transmembrane</keyword>
<organism evidence="11 12">
    <name type="scientific">Hyphomonas adhaerens MHS-3</name>
    <dbReference type="NCBI Taxonomy" id="1280949"/>
    <lineage>
        <taxon>Bacteria</taxon>
        <taxon>Pseudomonadati</taxon>
        <taxon>Pseudomonadota</taxon>
        <taxon>Alphaproteobacteria</taxon>
        <taxon>Hyphomonadales</taxon>
        <taxon>Hyphomonadaceae</taxon>
        <taxon>Hyphomonas</taxon>
    </lineage>
</organism>
<feature type="transmembrane region" description="Helical" evidence="9">
    <location>
        <begin position="157"/>
        <end position="180"/>
    </location>
</feature>
<feature type="domain" description="MotA/TolQ/ExbB proton channel" evidence="10">
    <location>
        <begin position="82"/>
        <end position="188"/>
    </location>
</feature>
<evidence type="ECO:0000256" key="8">
    <source>
        <dbReference type="RuleBase" id="RU004057"/>
    </source>
</evidence>
<comment type="similarity">
    <text evidence="8">Belongs to the exbB/tolQ family.</text>
</comment>
<dbReference type="PATRIC" id="fig|1280949.3.peg.3493"/>
<keyword evidence="5 8" id="KW-0653">Protein transport</keyword>
<keyword evidence="7 9" id="KW-0472">Membrane</keyword>
<evidence type="ECO:0000256" key="7">
    <source>
        <dbReference type="ARBA" id="ARBA00023136"/>
    </source>
</evidence>
<evidence type="ECO:0000256" key="9">
    <source>
        <dbReference type="SAM" id="Phobius"/>
    </source>
</evidence>
<dbReference type="InterPro" id="IPR050790">
    <property type="entry name" value="ExbB/TolQ_transport"/>
</dbReference>
<evidence type="ECO:0000256" key="6">
    <source>
        <dbReference type="ARBA" id="ARBA00022989"/>
    </source>
</evidence>
<dbReference type="RefSeq" id="WP_051596449.1">
    <property type="nucleotide sequence ID" value="NZ_ARYH01000005.1"/>
</dbReference>
<protein>
    <submittedName>
        <fullName evidence="11">Biopolymer transport protein ExbB</fullName>
    </submittedName>
</protein>
<dbReference type="GO" id="GO:0017038">
    <property type="term" value="P:protein import"/>
    <property type="evidence" value="ECO:0007669"/>
    <property type="project" value="TreeGrafter"/>
</dbReference>
<dbReference type="GO" id="GO:0005886">
    <property type="term" value="C:plasma membrane"/>
    <property type="evidence" value="ECO:0007669"/>
    <property type="project" value="UniProtKB-SubCell"/>
</dbReference>
<keyword evidence="6 9" id="KW-1133">Transmembrane helix</keyword>
<sequence length="209" mass="21845">MSDFLTVLMQPAGIVLVPLFACSVIALALIADRAVALASLKGLGQQAEQAVRRTATEKGAAAALAEVQAAHPFYEAAAEVLKDNLHADKHLREEAASLELQAAGRGLSRRLTGLTTIAGLAPLLGLLGTVIGLMVAFQALEGTSGPVEPGIVAGGLWQAMITTVIGLVIAVPCLVCHAWFRSRIRYRMADAVALLTTLSLAADMQEDRP</sequence>
<evidence type="ECO:0000256" key="2">
    <source>
        <dbReference type="ARBA" id="ARBA00022448"/>
    </source>
</evidence>
<dbReference type="EMBL" id="ARYH01000005">
    <property type="protein sequence ID" value="KCZ82589.1"/>
    <property type="molecule type" value="Genomic_DNA"/>
</dbReference>
<dbReference type="eggNOG" id="COG0811">
    <property type="taxonomic scope" value="Bacteria"/>
</dbReference>
<reference evidence="11 12" key="1">
    <citation type="journal article" date="2014" name="Antonie Van Leeuwenhoek">
        <title>Hyphomonas beringensis sp. nov. and Hyphomonas chukchiensis sp. nov., isolated from surface seawater of the Bering Sea and Chukchi Sea.</title>
        <authorList>
            <person name="Li C."/>
            <person name="Lai Q."/>
            <person name="Li G."/>
            <person name="Dong C."/>
            <person name="Wang J."/>
            <person name="Liao Y."/>
            <person name="Shao Z."/>
        </authorList>
    </citation>
    <scope>NUCLEOTIDE SEQUENCE [LARGE SCALE GENOMIC DNA]</scope>
    <source>
        <strain evidence="11 12">MHS-3</strain>
    </source>
</reference>
<proteinExistence type="inferred from homology"/>
<dbReference type="PANTHER" id="PTHR30625:SF15">
    <property type="entry name" value="BIOPOLYMER TRANSPORT PROTEIN EXBB"/>
    <property type="match status" value="1"/>
</dbReference>
<evidence type="ECO:0000256" key="5">
    <source>
        <dbReference type="ARBA" id="ARBA00022927"/>
    </source>
</evidence>
<dbReference type="STRING" id="1280949.HAD_17221"/>
<comment type="subcellular location">
    <subcellularLocation>
        <location evidence="1">Cell membrane</location>
        <topology evidence="1">Multi-pass membrane protein</topology>
    </subcellularLocation>
    <subcellularLocation>
        <location evidence="8">Membrane</location>
        <topology evidence="8">Multi-pass membrane protein</topology>
    </subcellularLocation>
</comment>
<evidence type="ECO:0000256" key="1">
    <source>
        <dbReference type="ARBA" id="ARBA00004651"/>
    </source>
</evidence>
<evidence type="ECO:0000256" key="4">
    <source>
        <dbReference type="ARBA" id="ARBA00022692"/>
    </source>
</evidence>
<evidence type="ECO:0000259" key="10">
    <source>
        <dbReference type="Pfam" id="PF01618"/>
    </source>
</evidence>
<feature type="transmembrane region" description="Helical" evidence="9">
    <location>
        <begin position="12"/>
        <end position="31"/>
    </location>
</feature>
<dbReference type="OrthoDB" id="4045at2"/>
<evidence type="ECO:0000313" key="11">
    <source>
        <dbReference type="EMBL" id="KCZ82589.1"/>
    </source>
</evidence>